<gene>
    <name evidence="2" type="ORF">EJ02DRAFT_372735</name>
</gene>
<dbReference type="EMBL" id="ML976021">
    <property type="protein sequence ID" value="KAF1943889.1"/>
    <property type="molecule type" value="Genomic_DNA"/>
</dbReference>
<sequence length="89" mass="9801">MAVVRARVSTLHMLLACLGSSMLLMDCGREEMNAGLMLARHTPRLTTTGPTRVRLSTAQIASQACTVYRPSVPFCFWRIPATIDRAHLA</sequence>
<evidence type="ECO:0000313" key="3">
    <source>
        <dbReference type="Proteomes" id="UP000800038"/>
    </source>
</evidence>
<feature type="signal peptide" evidence="1">
    <location>
        <begin position="1"/>
        <end position="21"/>
    </location>
</feature>
<keyword evidence="3" id="KW-1185">Reference proteome</keyword>
<organism evidence="2 3">
    <name type="scientific">Clathrospora elynae</name>
    <dbReference type="NCBI Taxonomy" id="706981"/>
    <lineage>
        <taxon>Eukaryota</taxon>
        <taxon>Fungi</taxon>
        <taxon>Dikarya</taxon>
        <taxon>Ascomycota</taxon>
        <taxon>Pezizomycotina</taxon>
        <taxon>Dothideomycetes</taxon>
        <taxon>Pleosporomycetidae</taxon>
        <taxon>Pleosporales</taxon>
        <taxon>Diademaceae</taxon>
        <taxon>Clathrospora</taxon>
    </lineage>
</organism>
<name>A0A6A5SX42_9PLEO</name>
<dbReference type="Proteomes" id="UP000800038">
    <property type="component" value="Unassembled WGS sequence"/>
</dbReference>
<protein>
    <recommendedName>
        <fullName evidence="4">Secreted protein</fullName>
    </recommendedName>
</protein>
<evidence type="ECO:0000256" key="1">
    <source>
        <dbReference type="SAM" id="SignalP"/>
    </source>
</evidence>
<accession>A0A6A5SX42</accession>
<evidence type="ECO:0008006" key="4">
    <source>
        <dbReference type="Google" id="ProtNLM"/>
    </source>
</evidence>
<evidence type="ECO:0000313" key="2">
    <source>
        <dbReference type="EMBL" id="KAF1943889.1"/>
    </source>
</evidence>
<proteinExistence type="predicted"/>
<feature type="chain" id="PRO_5025501910" description="Secreted protein" evidence="1">
    <location>
        <begin position="22"/>
        <end position="89"/>
    </location>
</feature>
<dbReference type="AlphaFoldDB" id="A0A6A5SX42"/>
<reference evidence="2" key="1">
    <citation type="journal article" date="2020" name="Stud. Mycol.">
        <title>101 Dothideomycetes genomes: a test case for predicting lifestyles and emergence of pathogens.</title>
        <authorList>
            <person name="Haridas S."/>
            <person name="Albert R."/>
            <person name="Binder M."/>
            <person name="Bloem J."/>
            <person name="Labutti K."/>
            <person name="Salamov A."/>
            <person name="Andreopoulos B."/>
            <person name="Baker S."/>
            <person name="Barry K."/>
            <person name="Bills G."/>
            <person name="Bluhm B."/>
            <person name="Cannon C."/>
            <person name="Castanera R."/>
            <person name="Culley D."/>
            <person name="Daum C."/>
            <person name="Ezra D."/>
            <person name="Gonzalez J."/>
            <person name="Henrissat B."/>
            <person name="Kuo A."/>
            <person name="Liang C."/>
            <person name="Lipzen A."/>
            <person name="Lutzoni F."/>
            <person name="Magnuson J."/>
            <person name="Mondo S."/>
            <person name="Nolan M."/>
            <person name="Ohm R."/>
            <person name="Pangilinan J."/>
            <person name="Park H.-J."/>
            <person name="Ramirez L."/>
            <person name="Alfaro M."/>
            <person name="Sun H."/>
            <person name="Tritt A."/>
            <person name="Yoshinaga Y."/>
            <person name="Zwiers L.-H."/>
            <person name="Turgeon B."/>
            <person name="Goodwin S."/>
            <person name="Spatafora J."/>
            <person name="Crous P."/>
            <person name="Grigoriev I."/>
        </authorList>
    </citation>
    <scope>NUCLEOTIDE SEQUENCE</scope>
    <source>
        <strain evidence="2">CBS 161.51</strain>
    </source>
</reference>
<keyword evidence="1" id="KW-0732">Signal</keyword>